<reference evidence="4 5" key="1">
    <citation type="submission" date="2018-07" db="EMBL/GenBank/DDBJ databases">
        <title>Genomic Encyclopedia of Type Strains, Phase III (KMG-III): the genomes of soil and plant-associated and newly described type strains.</title>
        <authorList>
            <person name="Whitman W."/>
        </authorList>
    </citation>
    <scope>NUCLEOTIDE SEQUENCE [LARGE SCALE GENOMIC DNA]</scope>
    <source>
        <strain evidence="4 5">CECT 7946</strain>
    </source>
</reference>
<keyword evidence="5" id="KW-1185">Reference proteome</keyword>
<evidence type="ECO:0000313" key="5">
    <source>
        <dbReference type="Proteomes" id="UP000256980"/>
    </source>
</evidence>
<evidence type="ECO:0000256" key="1">
    <source>
        <dbReference type="ARBA" id="ARBA00022729"/>
    </source>
</evidence>
<evidence type="ECO:0000259" key="3">
    <source>
        <dbReference type="Pfam" id="PF18962"/>
    </source>
</evidence>
<dbReference type="Pfam" id="PF18962">
    <property type="entry name" value="Por_Secre_tail"/>
    <property type="match status" value="1"/>
</dbReference>
<evidence type="ECO:0000313" key="4">
    <source>
        <dbReference type="EMBL" id="RED43248.1"/>
    </source>
</evidence>
<sequence length="544" mass="58589">MKKITLLFTLMFGSALMFGQVVLSEDFESGLTLPTGWTNNDIAAGGEIWTFATGGDAVGYTSPNTIYYDDAFLVGNYAILDSDGYGGAIAEDAALESPAFDVSGATNVILSFNHFFTAGYGGEGYVEVYNGTTWVQVAYYTGAEQADSSFGLEEIDVSTELSSVANAQVRFRWVGDYSWGWAVDNIVVSAPTCVDPAITFDDFSQTTVDISMNASGDYDIEWGVYPYIQGTGGSTTTVTAGDTYQLTSLMSGVSYSIFVRKNCGGGDYSNYIEVTAGTSPSNLSTYPYSEDLEADANQALLLNFGLSFAGTGTWSYTVDDLLDGDTTNDYAYDGLASMFSNNTSTAEDADAWVYVGPFNLASDSEYTFSFFQRVLAAAGLSRPNKDLEIAVSSTNDGLGNTILLTLDDLVNIDYVERSVTFTPATTGQFYFGIHDKSSFLATATAGNALFVDGFSVTSEALSIAEFESNRFTHFYNKNAQTLDLESSNMEMTSVEIYSLLGQRVISNSLSNTIESIDVSDLNTGVYLAKINIDGNSKTIKFIKN</sequence>
<dbReference type="EMBL" id="QRDV01000006">
    <property type="protein sequence ID" value="RED43248.1"/>
    <property type="molecule type" value="Genomic_DNA"/>
</dbReference>
<evidence type="ECO:0000256" key="2">
    <source>
        <dbReference type="SAM" id="SignalP"/>
    </source>
</evidence>
<accession>A0A3D9H162</accession>
<gene>
    <name evidence="4" type="ORF">DFQ10_106161</name>
</gene>
<dbReference type="InterPro" id="IPR026444">
    <property type="entry name" value="Secre_tail"/>
</dbReference>
<name>A0A3D9H162_9FLAO</name>
<dbReference type="GO" id="GO:0004553">
    <property type="term" value="F:hydrolase activity, hydrolyzing O-glycosyl compounds"/>
    <property type="evidence" value="ECO:0007669"/>
    <property type="project" value="UniProtKB-ARBA"/>
</dbReference>
<proteinExistence type="predicted"/>
<dbReference type="RefSeq" id="WP_115817933.1">
    <property type="nucleotide sequence ID" value="NZ_QRDV01000006.1"/>
</dbReference>
<protein>
    <submittedName>
        <fullName evidence="4">Putative secreted protein (Por secretion system target)</fullName>
    </submittedName>
</protein>
<dbReference type="Proteomes" id="UP000256980">
    <property type="component" value="Unassembled WGS sequence"/>
</dbReference>
<dbReference type="AlphaFoldDB" id="A0A3D9H162"/>
<keyword evidence="1 2" id="KW-0732">Signal</keyword>
<dbReference type="SUPFAM" id="SSF49899">
    <property type="entry name" value="Concanavalin A-like lectins/glucanases"/>
    <property type="match status" value="1"/>
</dbReference>
<feature type="signal peptide" evidence="2">
    <location>
        <begin position="1"/>
        <end position="19"/>
    </location>
</feature>
<feature type="chain" id="PRO_5017655144" evidence="2">
    <location>
        <begin position="20"/>
        <end position="544"/>
    </location>
</feature>
<dbReference type="OrthoDB" id="1401747at2"/>
<organism evidence="4 5">
    <name type="scientific">Winogradskyella eximia</name>
    <dbReference type="NCBI Taxonomy" id="262006"/>
    <lineage>
        <taxon>Bacteria</taxon>
        <taxon>Pseudomonadati</taxon>
        <taxon>Bacteroidota</taxon>
        <taxon>Flavobacteriia</taxon>
        <taxon>Flavobacteriales</taxon>
        <taxon>Flavobacteriaceae</taxon>
        <taxon>Winogradskyella</taxon>
    </lineage>
</organism>
<comment type="caution">
    <text evidence="4">The sequence shown here is derived from an EMBL/GenBank/DDBJ whole genome shotgun (WGS) entry which is preliminary data.</text>
</comment>
<dbReference type="InterPro" id="IPR013320">
    <property type="entry name" value="ConA-like_dom_sf"/>
</dbReference>
<dbReference type="GO" id="GO:0005975">
    <property type="term" value="P:carbohydrate metabolic process"/>
    <property type="evidence" value="ECO:0007669"/>
    <property type="project" value="UniProtKB-ARBA"/>
</dbReference>
<feature type="domain" description="Secretion system C-terminal sorting" evidence="3">
    <location>
        <begin position="481"/>
        <end position="542"/>
    </location>
</feature>
<dbReference type="Gene3D" id="2.60.120.260">
    <property type="entry name" value="Galactose-binding domain-like"/>
    <property type="match status" value="1"/>
</dbReference>
<dbReference type="NCBIfam" id="TIGR04183">
    <property type="entry name" value="Por_Secre_tail"/>
    <property type="match status" value="1"/>
</dbReference>